<evidence type="ECO:0008006" key="3">
    <source>
        <dbReference type="Google" id="ProtNLM"/>
    </source>
</evidence>
<dbReference type="STRING" id="52247.A0A4T0X8Y2"/>
<dbReference type="OrthoDB" id="39659at2759"/>
<name>A0A4T0X8Y2_9ASCO</name>
<dbReference type="EMBL" id="SELW01000040">
    <property type="protein sequence ID" value="TID31194.1"/>
    <property type="molecule type" value="Genomic_DNA"/>
</dbReference>
<evidence type="ECO:0000313" key="2">
    <source>
        <dbReference type="Proteomes" id="UP000307173"/>
    </source>
</evidence>
<dbReference type="AlphaFoldDB" id="A0A4T0X8Y2"/>
<dbReference type="GO" id="GO:0005778">
    <property type="term" value="C:peroxisomal membrane"/>
    <property type="evidence" value="ECO:0007669"/>
    <property type="project" value="TreeGrafter"/>
</dbReference>
<comment type="caution">
    <text evidence="1">The sequence shown here is derived from an EMBL/GenBank/DDBJ whole genome shotgun (WGS) entry which is preliminary data.</text>
</comment>
<protein>
    <recommendedName>
        <fullName evidence="3">Peroxisomal membrane protein 4</fullName>
    </recommendedName>
</protein>
<dbReference type="PANTHER" id="PTHR15460">
    <property type="entry name" value="PEROXISOMAL MEMBRANE PROTEIN 4"/>
    <property type="match status" value="1"/>
</dbReference>
<dbReference type="PANTHER" id="PTHR15460:SF3">
    <property type="entry name" value="PEROXISOMAL MEMBRANE PROTEIN 4"/>
    <property type="match status" value="1"/>
</dbReference>
<gene>
    <name evidence="1" type="ORF">CANINC_000242</name>
</gene>
<reference evidence="1 2" key="1">
    <citation type="journal article" date="2019" name="Front. Genet.">
        <title>Whole-Genome Sequencing of the Opportunistic Yeast Pathogen Candida inconspicua Uncovers Its Hybrid Origin.</title>
        <authorList>
            <person name="Mixao V."/>
            <person name="Hansen A.P."/>
            <person name="Saus E."/>
            <person name="Boekhout T."/>
            <person name="Lass-Florl C."/>
            <person name="Gabaldon T."/>
        </authorList>
    </citation>
    <scope>NUCLEOTIDE SEQUENCE [LARGE SCALE GENOMIC DNA]</scope>
    <source>
        <strain evidence="1 2">CBS 180</strain>
    </source>
</reference>
<dbReference type="Proteomes" id="UP000307173">
    <property type="component" value="Unassembled WGS sequence"/>
</dbReference>
<dbReference type="InterPro" id="IPR019531">
    <property type="entry name" value="Pmp4"/>
</dbReference>
<organism evidence="1 2">
    <name type="scientific">Pichia inconspicua</name>
    <dbReference type="NCBI Taxonomy" id="52247"/>
    <lineage>
        <taxon>Eukaryota</taxon>
        <taxon>Fungi</taxon>
        <taxon>Dikarya</taxon>
        <taxon>Ascomycota</taxon>
        <taxon>Saccharomycotina</taxon>
        <taxon>Pichiomycetes</taxon>
        <taxon>Pichiales</taxon>
        <taxon>Pichiaceae</taxon>
        <taxon>Pichia</taxon>
    </lineage>
</organism>
<keyword evidence="2" id="KW-1185">Reference proteome</keyword>
<sequence length="208" mass="23468">MYESEMDPTTSLITKAVQNAFIYGYRVRFLHSAAYNLATLRTTSELKDIVKKLLKSVKMGVDHGKILACFAVAYRITHILLKRLNITKGIEFTSGFTGGVLIYSGILNKLVPGFLNDNILMQITMYTLSRLVIAVGRDLSLLFNERSGDVRDFGWIVSCGIIWGGIMQYYRKDTTDGGQYLPRALRLSLEFIYGGVKHGWNEAFQYGK</sequence>
<accession>A0A4T0X8Y2</accession>
<evidence type="ECO:0000313" key="1">
    <source>
        <dbReference type="EMBL" id="TID31194.1"/>
    </source>
</evidence>
<proteinExistence type="predicted"/>